<dbReference type="Proteomes" id="UP001163387">
    <property type="component" value="Chromosome"/>
</dbReference>
<dbReference type="PANTHER" id="PTHR46211:SF1">
    <property type="entry name" value="GLYCEROPHOSPHODIESTER PHOSPHODIESTERASE, CYTOPLASMIC"/>
    <property type="match status" value="1"/>
</dbReference>
<feature type="domain" description="GP-PDE" evidence="1">
    <location>
        <begin position="2"/>
        <end position="240"/>
    </location>
</feature>
<dbReference type="Pfam" id="PF03009">
    <property type="entry name" value="GDPD"/>
    <property type="match status" value="1"/>
</dbReference>
<sequence length="242" mass="28802">MALLVAHRGFRSTEGENRIIDFQNALKICQAVEFDIRLTKDNKVIIFHDDTFERIANNKSEVSSLLYEEIINLEFFKNNKEWIPPLFNDFIEKLSKNYQMINVEIKEEINRKYTSNQLMVIFSEIKKLEKKSKAEIIVSSFNHQLLNEIVKRIKYPMKKGYLFENKNDFSERYIKNFDYLHPSISVVLDFEMISKLKKLKKPLNIWTFKSDEEAVKINEIYGNQVTGYISDNPKLLWKQKNK</sequence>
<keyword evidence="3" id="KW-1185">Reference proteome</keyword>
<organism evidence="2 3">
    <name type="scientific">Spiroplasma ixodetis</name>
    <dbReference type="NCBI Taxonomy" id="2141"/>
    <lineage>
        <taxon>Bacteria</taxon>
        <taxon>Bacillati</taxon>
        <taxon>Mycoplasmatota</taxon>
        <taxon>Mollicutes</taxon>
        <taxon>Entomoplasmatales</taxon>
        <taxon>Spiroplasmataceae</taxon>
        <taxon>Spiroplasma</taxon>
    </lineage>
</organism>
<reference evidence="2 3" key="1">
    <citation type="journal article" date="2022" name="Front. Microbiol.">
        <title>Male-killing mechanisms vary between Spiroplasma species.</title>
        <authorList>
            <person name="Arai H."/>
            <person name="Inoue M."/>
            <person name="Kageyama D."/>
        </authorList>
    </citation>
    <scope>NUCLEOTIDE SEQUENCE [LARGE SCALE GENOMIC DNA]</scope>
    <source>
        <strain evidence="3">sHm</strain>
    </source>
</reference>
<dbReference type="PROSITE" id="PS51704">
    <property type="entry name" value="GP_PDE"/>
    <property type="match status" value="1"/>
</dbReference>
<dbReference type="InterPro" id="IPR017946">
    <property type="entry name" value="PLC-like_Pdiesterase_TIM-brl"/>
</dbReference>
<evidence type="ECO:0000313" key="2">
    <source>
        <dbReference type="EMBL" id="BDT02698.1"/>
    </source>
</evidence>
<dbReference type="SUPFAM" id="SSF51695">
    <property type="entry name" value="PLC-like phosphodiesterases"/>
    <property type="match status" value="1"/>
</dbReference>
<protein>
    <submittedName>
        <fullName evidence="2">Glycerophosphoryl diester phosphodiesterase</fullName>
    </submittedName>
</protein>
<accession>A0ABM8BSM6</accession>
<dbReference type="Gene3D" id="3.20.20.190">
    <property type="entry name" value="Phosphatidylinositol (PI) phosphodiesterase"/>
    <property type="match status" value="1"/>
</dbReference>
<proteinExistence type="predicted"/>
<dbReference type="RefSeq" id="WP_281748966.1">
    <property type="nucleotide sequence ID" value="NZ_AP026933.1"/>
</dbReference>
<evidence type="ECO:0000259" key="1">
    <source>
        <dbReference type="PROSITE" id="PS51704"/>
    </source>
</evidence>
<name>A0ABM8BSM6_9MOLU</name>
<dbReference type="InterPro" id="IPR030395">
    <property type="entry name" value="GP_PDE_dom"/>
</dbReference>
<gene>
    <name evidence="2" type="primary">glpQ</name>
    <name evidence="2" type="ORF">SHM_03440</name>
</gene>
<dbReference type="EMBL" id="AP026933">
    <property type="protein sequence ID" value="BDT02698.1"/>
    <property type="molecule type" value="Genomic_DNA"/>
</dbReference>
<evidence type="ECO:0000313" key="3">
    <source>
        <dbReference type="Proteomes" id="UP001163387"/>
    </source>
</evidence>
<dbReference type="PANTHER" id="PTHR46211">
    <property type="entry name" value="GLYCEROPHOSPHORYL DIESTER PHOSPHODIESTERASE"/>
    <property type="match status" value="1"/>
</dbReference>